<organism evidence="13 14">
    <name type="scientific">Peptidiphaga gingivicola</name>
    <dbReference type="NCBI Taxonomy" id="2741497"/>
    <lineage>
        <taxon>Bacteria</taxon>
        <taxon>Bacillati</taxon>
        <taxon>Actinomycetota</taxon>
        <taxon>Actinomycetes</taxon>
        <taxon>Actinomycetales</taxon>
        <taxon>Actinomycetaceae</taxon>
        <taxon>Peptidiphaga</taxon>
    </lineage>
</organism>
<evidence type="ECO:0000256" key="6">
    <source>
        <dbReference type="ARBA" id="ARBA00011893"/>
    </source>
</evidence>
<dbReference type="Gene3D" id="3.40.50.2020">
    <property type="match status" value="1"/>
</dbReference>
<evidence type="ECO:0000256" key="9">
    <source>
        <dbReference type="ARBA" id="ARBA00022679"/>
    </source>
</evidence>
<dbReference type="RefSeq" id="WP_009199623.1">
    <property type="nucleotide sequence ID" value="NZ_LVZK01000003.1"/>
</dbReference>
<comment type="function">
    <text evidence="2 11">Catalyzes a salvage reaction resulting in the formation of AMP, that is energically less costly than de novo synthesis.</text>
</comment>
<dbReference type="FunFam" id="3.40.50.2020:FF:000021">
    <property type="entry name" value="Adenine phosphoribosyltransferase"/>
    <property type="match status" value="1"/>
</dbReference>
<dbReference type="GO" id="GO:0016208">
    <property type="term" value="F:AMP binding"/>
    <property type="evidence" value="ECO:0007669"/>
    <property type="project" value="TreeGrafter"/>
</dbReference>
<keyword evidence="7 11" id="KW-0963">Cytoplasm</keyword>
<keyword evidence="8 11" id="KW-0328">Glycosyltransferase</keyword>
<dbReference type="UniPathway" id="UPA00588">
    <property type="reaction ID" value="UER00646"/>
</dbReference>
<proteinExistence type="inferred from homology"/>
<dbReference type="GO" id="GO:0002055">
    <property type="term" value="F:adenine binding"/>
    <property type="evidence" value="ECO:0007669"/>
    <property type="project" value="TreeGrafter"/>
</dbReference>
<protein>
    <recommendedName>
        <fullName evidence="6 11">Adenine phosphoribosyltransferase</fullName>
        <shortName evidence="11">APRT</shortName>
        <ecNumber evidence="6 11">2.4.2.7</ecNumber>
    </recommendedName>
</protein>
<dbReference type="PANTHER" id="PTHR32315">
    <property type="entry name" value="ADENINE PHOSPHORIBOSYLTRANSFERASE"/>
    <property type="match status" value="1"/>
</dbReference>
<dbReference type="SUPFAM" id="SSF53271">
    <property type="entry name" value="PRTase-like"/>
    <property type="match status" value="1"/>
</dbReference>
<dbReference type="AlphaFoldDB" id="A0A179B1P6"/>
<comment type="subunit">
    <text evidence="11">Homodimer.</text>
</comment>
<dbReference type="GO" id="GO:0006166">
    <property type="term" value="P:purine ribonucleoside salvage"/>
    <property type="evidence" value="ECO:0007669"/>
    <property type="project" value="UniProtKB-UniRule"/>
</dbReference>
<dbReference type="EMBL" id="LVZK01000003">
    <property type="protein sequence ID" value="OAP85163.1"/>
    <property type="molecule type" value="Genomic_DNA"/>
</dbReference>
<evidence type="ECO:0000256" key="8">
    <source>
        <dbReference type="ARBA" id="ARBA00022676"/>
    </source>
</evidence>
<keyword evidence="14" id="KW-1185">Reference proteome</keyword>
<evidence type="ECO:0000256" key="5">
    <source>
        <dbReference type="ARBA" id="ARBA00008391"/>
    </source>
</evidence>
<dbReference type="Proteomes" id="UP000078368">
    <property type="component" value="Unassembled WGS sequence"/>
</dbReference>
<sequence>MSSQSVFPSDAVSLVESHLREVPDFPAPGVLFRDITPLIADPQAFKVLIETIAERYRGQVDAVAGLESRGFILGAPLAIEMGVGMLTVRKGGRLPGPVVGVDYDLEYGSARMELQPFTVADGQRVLVIDDVLATGGTANAAFELIERAGGVPTRLCVLIELRELGGRERLAGREVDAVLTY</sequence>
<evidence type="ECO:0000313" key="13">
    <source>
        <dbReference type="EMBL" id="OAP85163.1"/>
    </source>
</evidence>
<comment type="caution">
    <text evidence="13">The sequence shown here is derived from an EMBL/GenBank/DDBJ whole genome shotgun (WGS) entry which is preliminary data.</text>
</comment>
<keyword evidence="9 11" id="KW-0808">Transferase</keyword>
<gene>
    <name evidence="11" type="primary">apt</name>
    <name evidence="13" type="ORF">A4H34_08580</name>
</gene>
<dbReference type="GO" id="GO:0003999">
    <property type="term" value="F:adenine phosphoribosyltransferase activity"/>
    <property type="evidence" value="ECO:0007669"/>
    <property type="project" value="UniProtKB-UniRule"/>
</dbReference>
<comment type="similarity">
    <text evidence="5 11">Belongs to the purine/pyrimidine phosphoribosyltransferase family.</text>
</comment>
<comment type="subcellular location">
    <subcellularLocation>
        <location evidence="3 11">Cytoplasm</location>
    </subcellularLocation>
</comment>
<evidence type="ECO:0000256" key="3">
    <source>
        <dbReference type="ARBA" id="ARBA00004496"/>
    </source>
</evidence>
<dbReference type="Pfam" id="PF00156">
    <property type="entry name" value="Pribosyltran"/>
    <property type="match status" value="1"/>
</dbReference>
<dbReference type="EC" id="2.4.2.7" evidence="6 11"/>
<accession>A0A179B1P6</accession>
<evidence type="ECO:0000256" key="7">
    <source>
        <dbReference type="ARBA" id="ARBA00022490"/>
    </source>
</evidence>
<comment type="pathway">
    <text evidence="4 11">Purine metabolism; AMP biosynthesis via salvage pathway; AMP from adenine: step 1/1.</text>
</comment>
<dbReference type="CDD" id="cd06223">
    <property type="entry name" value="PRTases_typeI"/>
    <property type="match status" value="1"/>
</dbReference>
<name>A0A179B1P6_9ACTO</name>
<dbReference type="InterPro" id="IPR005764">
    <property type="entry name" value="Ade_phspho_trans"/>
</dbReference>
<keyword evidence="10 11" id="KW-0660">Purine salvage</keyword>
<evidence type="ECO:0000256" key="1">
    <source>
        <dbReference type="ARBA" id="ARBA00000868"/>
    </source>
</evidence>
<dbReference type="HAMAP" id="MF_00004">
    <property type="entry name" value="Aden_phosphoribosyltr"/>
    <property type="match status" value="1"/>
</dbReference>
<evidence type="ECO:0000256" key="4">
    <source>
        <dbReference type="ARBA" id="ARBA00004659"/>
    </source>
</evidence>
<dbReference type="GO" id="GO:0044209">
    <property type="term" value="P:AMP salvage"/>
    <property type="evidence" value="ECO:0007669"/>
    <property type="project" value="UniProtKB-UniRule"/>
</dbReference>
<dbReference type="GO" id="GO:0006168">
    <property type="term" value="P:adenine salvage"/>
    <property type="evidence" value="ECO:0007669"/>
    <property type="project" value="InterPro"/>
</dbReference>
<dbReference type="NCBIfam" id="TIGR01090">
    <property type="entry name" value="apt"/>
    <property type="match status" value="1"/>
</dbReference>
<dbReference type="InterPro" id="IPR000836">
    <property type="entry name" value="PRTase_dom"/>
</dbReference>
<dbReference type="NCBIfam" id="NF002636">
    <property type="entry name" value="PRK02304.1-5"/>
    <property type="match status" value="1"/>
</dbReference>
<feature type="domain" description="Phosphoribosyltransferase" evidence="12">
    <location>
        <begin position="48"/>
        <end position="161"/>
    </location>
</feature>
<dbReference type="OrthoDB" id="9803963at2"/>
<reference evidence="13 14" key="1">
    <citation type="submission" date="2016-04" db="EMBL/GenBank/DDBJ databases">
        <title>Peptidophaga gingivicola gen. nov., sp. nov., isolated from human subgingival plaque.</title>
        <authorList>
            <person name="Beall C.J."/>
            <person name="Mokrzan E.M."/>
            <person name="Griffen A.L."/>
            <person name="Leys E.J."/>
        </authorList>
    </citation>
    <scope>NUCLEOTIDE SEQUENCE [LARGE SCALE GENOMIC DNA]</scope>
    <source>
        <strain evidence="13 14">BA112</strain>
    </source>
</reference>
<dbReference type="PANTHER" id="PTHR32315:SF3">
    <property type="entry name" value="ADENINE PHOSPHORIBOSYLTRANSFERASE"/>
    <property type="match status" value="1"/>
</dbReference>
<comment type="catalytic activity">
    <reaction evidence="1 11">
        <text>AMP + diphosphate = 5-phospho-alpha-D-ribose 1-diphosphate + adenine</text>
        <dbReference type="Rhea" id="RHEA:16609"/>
        <dbReference type="ChEBI" id="CHEBI:16708"/>
        <dbReference type="ChEBI" id="CHEBI:33019"/>
        <dbReference type="ChEBI" id="CHEBI:58017"/>
        <dbReference type="ChEBI" id="CHEBI:456215"/>
        <dbReference type="EC" id="2.4.2.7"/>
    </reaction>
</comment>
<dbReference type="InterPro" id="IPR050054">
    <property type="entry name" value="UPRTase/APRTase"/>
</dbReference>
<dbReference type="InterPro" id="IPR029057">
    <property type="entry name" value="PRTase-like"/>
</dbReference>
<evidence type="ECO:0000256" key="11">
    <source>
        <dbReference type="HAMAP-Rule" id="MF_00004"/>
    </source>
</evidence>
<dbReference type="GO" id="GO:0005737">
    <property type="term" value="C:cytoplasm"/>
    <property type="evidence" value="ECO:0007669"/>
    <property type="project" value="UniProtKB-SubCell"/>
</dbReference>
<evidence type="ECO:0000256" key="10">
    <source>
        <dbReference type="ARBA" id="ARBA00022726"/>
    </source>
</evidence>
<evidence type="ECO:0000259" key="12">
    <source>
        <dbReference type="Pfam" id="PF00156"/>
    </source>
</evidence>
<evidence type="ECO:0000313" key="14">
    <source>
        <dbReference type="Proteomes" id="UP000078368"/>
    </source>
</evidence>
<dbReference type="STRING" id="1823756.A4H34_08580"/>
<evidence type="ECO:0000256" key="2">
    <source>
        <dbReference type="ARBA" id="ARBA00003968"/>
    </source>
</evidence>
<dbReference type="NCBIfam" id="NF002634">
    <property type="entry name" value="PRK02304.1-3"/>
    <property type="match status" value="1"/>
</dbReference>